<dbReference type="GO" id="GO:0003755">
    <property type="term" value="F:peptidyl-prolyl cis-trans isomerase activity"/>
    <property type="evidence" value="ECO:0007669"/>
    <property type="project" value="UniProtKB-KW"/>
</dbReference>
<feature type="domain" description="PpiC" evidence="9">
    <location>
        <begin position="150"/>
        <end position="240"/>
    </location>
</feature>
<organism evidence="10 11">
    <name type="scientific">Planomicrobium soli</name>
    <dbReference type="NCBI Taxonomy" id="1176648"/>
    <lineage>
        <taxon>Bacteria</taxon>
        <taxon>Bacillati</taxon>
        <taxon>Bacillota</taxon>
        <taxon>Bacilli</taxon>
        <taxon>Bacillales</taxon>
        <taxon>Caryophanaceae</taxon>
        <taxon>Planomicrobium</taxon>
    </lineage>
</organism>
<dbReference type="PROSITE" id="PS50198">
    <property type="entry name" value="PPIC_PPIASE_2"/>
    <property type="match status" value="1"/>
</dbReference>
<dbReference type="PANTHER" id="PTHR47245:SF1">
    <property type="entry name" value="FOLDASE PROTEIN PRSA"/>
    <property type="match status" value="1"/>
</dbReference>
<reference evidence="10 11" key="1">
    <citation type="submission" date="2018-03" db="EMBL/GenBank/DDBJ databases">
        <title>Genomic Encyclopedia of Type Strains, Phase III (KMG-III): the genomes of soil and plant-associated and newly described type strains.</title>
        <authorList>
            <person name="Whitman W."/>
        </authorList>
    </citation>
    <scope>NUCLEOTIDE SEQUENCE [LARGE SCALE GENOMIC DNA]</scope>
    <source>
        <strain evidence="10 11">CGMCC 1.12259</strain>
    </source>
</reference>
<keyword evidence="11" id="KW-1185">Reference proteome</keyword>
<accession>A0A2P8GK82</accession>
<evidence type="ECO:0000256" key="5">
    <source>
        <dbReference type="ARBA" id="ARBA00023235"/>
    </source>
</evidence>
<evidence type="ECO:0000256" key="1">
    <source>
        <dbReference type="ARBA" id="ARBA00000971"/>
    </source>
</evidence>
<keyword evidence="7" id="KW-0175">Coiled coil</keyword>
<name>A0A2P8GK82_9BACL</name>
<evidence type="ECO:0000259" key="9">
    <source>
        <dbReference type="PROSITE" id="PS50198"/>
    </source>
</evidence>
<evidence type="ECO:0000313" key="11">
    <source>
        <dbReference type="Proteomes" id="UP000242682"/>
    </source>
</evidence>
<dbReference type="AlphaFoldDB" id="A0A2P8GK82"/>
<evidence type="ECO:0000256" key="7">
    <source>
        <dbReference type="SAM" id="Coils"/>
    </source>
</evidence>
<dbReference type="Proteomes" id="UP000242682">
    <property type="component" value="Unassembled WGS sequence"/>
</dbReference>
<evidence type="ECO:0000256" key="3">
    <source>
        <dbReference type="ARBA" id="ARBA00022729"/>
    </source>
</evidence>
<evidence type="ECO:0000256" key="8">
    <source>
        <dbReference type="SAM" id="SignalP"/>
    </source>
</evidence>
<dbReference type="EC" id="5.2.1.8" evidence="2"/>
<dbReference type="Pfam" id="PF13624">
    <property type="entry name" value="SurA_N_3"/>
    <property type="match status" value="1"/>
</dbReference>
<comment type="catalytic activity">
    <reaction evidence="1">
        <text>[protein]-peptidylproline (omega=180) = [protein]-peptidylproline (omega=0)</text>
        <dbReference type="Rhea" id="RHEA:16237"/>
        <dbReference type="Rhea" id="RHEA-COMP:10747"/>
        <dbReference type="Rhea" id="RHEA-COMP:10748"/>
        <dbReference type="ChEBI" id="CHEBI:83833"/>
        <dbReference type="ChEBI" id="CHEBI:83834"/>
        <dbReference type="EC" id="5.2.1.8"/>
    </reaction>
</comment>
<dbReference type="Pfam" id="PF00639">
    <property type="entry name" value="Rotamase"/>
    <property type="match status" value="1"/>
</dbReference>
<dbReference type="RefSeq" id="WP_181313664.1">
    <property type="nucleotide sequence ID" value="NZ_PYAT01000009.1"/>
</dbReference>
<dbReference type="PROSITE" id="PS01096">
    <property type="entry name" value="PPIC_PPIASE_1"/>
    <property type="match status" value="1"/>
</dbReference>
<sequence length="287" mass="31356">MKKAMYIAIGAALAAAIFLMTGFIQKDAVATVNGTDIDKESLYEKLVAANGVATLDAMISDELVKQEAQKANVKVTKEEIDAEMKKYEEQYGGAEALQSAIESSGMTVDQLENEMKNYLLIEKLVGPDIEITDEQIDAYFEENKASFAQAEQVEASHILVATKEEAEEVSKKLEYGEDFAELAAEYSTDTATAEAGGELGSFGKGEMAAEFEEAAFGMKADEISEPVETDYGFHIIKVTGKTEAAEADLADNKEQIKEILFDEALNTQYASWMAEKKEAADIKNKLE</sequence>
<gene>
    <name evidence="10" type="ORF">B0H99_10996</name>
</gene>
<dbReference type="SUPFAM" id="SSF54534">
    <property type="entry name" value="FKBP-like"/>
    <property type="match status" value="1"/>
</dbReference>
<dbReference type="SUPFAM" id="SSF109998">
    <property type="entry name" value="Triger factor/SurA peptide-binding domain-like"/>
    <property type="match status" value="1"/>
</dbReference>
<keyword evidence="4 6" id="KW-0697">Rotamase</keyword>
<keyword evidence="5 6" id="KW-0413">Isomerase</keyword>
<dbReference type="InterPro" id="IPR050245">
    <property type="entry name" value="PrsA_foldase"/>
</dbReference>
<dbReference type="EMBL" id="PYAT01000009">
    <property type="protein sequence ID" value="PSL34369.1"/>
    <property type="molecule type" value="Genomic_DNA"/>
</dbReference>
<comment type="caution">
    <text evidence="10">The sequence shown here is derived from an EMBL/GenBank/DDBJ whole genome shotgun (WGS) entry which is preliminary data.</text>
</comment>
<dbReference type="PANTHER" id="PTHR47245">
    <property type="entry name" value="PEPTIDYLPROLYL ISOMERASE"/>
    <property type="match status" value="1"/>
</dbReference>
<evidence type="ECO:0000256" key="2">
    <source>
        <dbReference type="ARBA" id="ARBA00013194"/>
    </source>
</evidence>
<evidence type="ECO:0000256" key="4">
    <source>
        <dbReference type="ARBA" id="ARBA00023110"/>
    </source>
</evidence>
<dbReference type="InterPro" id="IPR046357">
    <property type="entry name" value="PPIase_dom_sf"/>
</dbReference>
<dbReference type="Gene3D" id="1.10.4030.10">
    <property type="entry name" value="Porin chaperone SurA, peptide-binding domain"/>
    <property type="match status" value="1"/>
</dbReference>
<dbReference type="InterPro" id="IPR027304">
    <property type="entry name" value="Trigger_fact/SurA_dom_sf"/>
</dbReference>
<protein>
    <recommendedName>
        <fullName evidence="2">peptidylprolyl isomerase</fullName>
        <ecNumber evidence="2">5.2.1.8</ecNumber>
    </recommendedName>
</protein>
<dbReference type="InterPro" id="IPR000297">
    <property type="entry name" value="PPIase_PpiC"/>
</dbReference>
<keyword evidence="3 8" id="KW-0732">Signal</keyword>
<feature type="chain" id="PRO_5038601967" description="peptidylprolyl isomerase" evidence="8">
    <location>
        <begin position="27"/>
        <end position="287"/>
    </location>
</feature>
<dbReference type="InterPro" id="IPR023058">
    <property type="entry name" value="PPIase_PpiC_CS"/>
</dbReference>
<evidence type="ECO:0000256" key="6">
    <source>
        <dbReference type="PROSITE-ProRule" id="PRU00278"/>
    </source>
</evidence>
<feature type="signal peptide" evidence="8">
    <location>
        <begin position="1"/>
        <end position="26"/>
    </location>
</feature>
<dbReference type="Gene3D" id="3.10.50.40">
    <property type="match status" value="1"/>
</dbReference>
<proteinExistence type="predicted"/>
<feature type="coiled-coil region" evidence="7">
    <location>
        <begin position="70"/>
        <end position="114"/>
    </location>
</feature>
<evidence type="ECO:0000313" key="10">
    <source>
        <dbReference type="EMBL" id="PSL34369.1"/>
    </source>
</evidence>